<sequence>QVDQASIGYQEKHLEAMAAGVMLTTVNENAGLHCITQDTLMYENGFLYLLFII</sequence>
<protein>
    <submittedName>
        <fullName evidence="1">Uncharacterized protein</fullName>
    </submittedName>
</protein>
<feature type="non-terminal residue" evidence="1">
    <location>
        <position position="1"/>
    </location>
</feature>
<evidence type="ECO:0000313" key="1">
    <source>
        <dbReference type="EMBL" id="CEK77948.1"/>
    </source>
</evidence>
<accession>A0A0B7AB54</accession>
<name>A0A0B7AB54_9EUPU</name>
<gene>
    <name evidence="1" type="primary">ORF107526</name>
</gene>
<organism evidence="1">
    <name type="scientific">Arion vulgaris</name>
    <dbReference type="NCBI Taxonomy" id="1028688"/>
    <lineage>
        <taxon>Eukaryota</taxon>
        <taxon>Metazoa</taxon>
        <taxon>Spiralia</taxon>
        <taxon>Lophotrochozoa</taxon>
        <taxon>Mollusca</taxon>
        <taxon>Gastropoda</taxon>
        <taxon>Heterobranchia</taxon>
        <taxon>Euthyneura</taxon>
        <taxon>Panpulmonata</taxon>
        <taxon>Eupulmonata</taxon>
        <taxon>Stylommatophora</taxon>
        <taxon>Helicina</taxon>
        <taxon>Arionoidea</taxon>
        <taxon>Arionidae</taxon>
        <taxon>Arion</taxon>
    </lineage>
</organism>
<proteinExistence type="predicted"/>
<reference evidence="1" key="1">
    <citation type="submission" date="2014-12" db="EMBL/GenBank/DDBJ databases">
        <title>Insight into the proteome of Arion vulgaris.</title>
        <authorList>
            <person name="Aradska J."/>
            <person name="Bulat T."/>
            <person name="Smidak R."/>
            <person name="Sarate P."/>
            <person name="Gangsoo J."/>
            <person name="Sialana F."/>
            <person name="Bilban M."/>
            <person name="Lubec G."/>
        </authorList>
    </citation>
    <scope>NUCLEOTIDE SEQUENCE</scope>
    <source>
        <tissue evidence="1">Skin</tissue>
    </source>
</reference>
<dbReference type="AlphaFoldDB" id="A0A0B7AB54"/>
<dbReference type="EMBL" id="HACG01031083">
    <property type="protein sequence ID" value="CEK77948.1"/>
    <property type="molecule type" value="Transcribed_RNA"/>
</dbReference>